<organism evidence="1 2">
    <name type="scientific">Lentilactobacillus kisonensis DSM 19906 = JCM 15041</name>
    <dbReference type="NCBI Taxonomy" id="1423766"/>
    <lineage>
        <taxon>Bacteria</taxon>
        <taxon>Bacillati</taxon>
        <taxon>Bacillota</taxon>
        <taxon>Bacilli</taxon>
        <taxon>Lactobacillales</taxon>
        <taxon>Lactobacillaceae</taxon>
        <taxon>Lentilactobacillus</taxon>
    </lineage>
</organism>
<dbReference type="AlphaFoldDB" id="A0A0R1NQ79"/>
<protein>
    <recommendedName>
        <fullName evidence="3">GyrI-like small molecule binding domain-containing protein</fullName>
    </recommendedName>
</protein>
<dbReference type="Proteomes" id="UP000051439">
    <property type="component" value="Unassembled WGS sequence"/>
</dbReference>
<evidence type="ECO:0000313" key="1">
    <source>
        <dbReference type="EMBL" id="KRL22060.1"/>
    </source>
</evidence>
<gene>
    <name evidence="1" type="ORF">FC98_GL000357</name>
</gene>
<comment type="caution">
    <text evidence="1">The sequence shown here is derived from an EMBL/GenBank/DDBJ whole genome shotgun (WGS) entry which is preliminary data.</text>
</comment>
<dbReference type="InterPro" id="IPR011256">
    <property type="entry name" value="Reg_factor_effector_dom_sf"/>
</dbReference>
<reference evidence="1 2" key="1">
    <citation type="journal article" date="2015" name="Genome Announc.">
        <title>Expanding the biotechnology potential of lactobacilli through comparative genomics of 213 strains and associated genera.</title>
        <authorList>
            <person name="Sun Z."/>
            <person name="Harris H.M."/>
            <person name="McCann A."/>
            <person name="Guo C."/>
            <person name="Argimon S."/>
            <person name="Zhang W."/>
            <person name="Yang X."/>
            <person name="Jeffery I.B."/>
            <person name="Cooney J.C."/>
            <person name="Kagawa T.F."/>
            <person name="Liu W."/>
            <person name="Song Y."/>
            <person name="Salvetti E."/>
            <person name="Wrobel A."/>
            <person name="Rasinkangas P."/>
            <person name="Parkhill J."/>
            <person name="Rea M.C."/>
            <person name="O'Sullivan O."/>
            <person name="Ritari J."/>
            <person name="Douillard F.P."/>
            <person name="Paul Ross R."/>
            <person name="Yang R."/>
            <person name="Briner A.E."/>
            <person name="Felis G.E."/>
            <person name="de Vos W.M."/>
            <person name="Barrangou R."/>
            <person name="Klaenhammer T.R."/>
            <person name="Caufield P.W."/>
            <person name="Cui Y."/>
            <person name="Zhang H."/>
            <person name="O'Toole P.W."/>
        </authorList>
    </citation>
    <scope>NUCLEOTIDE SEQUENCE [LARGE SCALE GENOMIC DNA]</scope>
    <source>
        <strain evidence="1 2">DSM 19906</strain>
    </source>
</reference>
<keyword evidence="2" id="KW-1185">Reference proteome</keyword>
<proteinExistence type="predicted"/>
<dbReference type="EMBL" id="AZEB01000010">
    <property type="protein sequence ID" value="KRL22060.1"/>
    <property type="molecule type" value="Genomic_DNA"/>
</dbReference>
<sequence>MMFNWETFEPEEYGRIEEPRFVDLTERSYLTAEGDAAEHTDDANFLRLASAAAQVAKTISGGPDNDIPVSGFKAYVPYPVQAVWTAKDGGGEHFKIWIKQPLFIDEKAFAAAMTKTNFDNFDEDELHFEHLAEGIEIQTINQGPVTLDAPALKRLTDAIKDNGYERVHDNQHREVYIDGLPLDNDKVVLVRLEINSMGKLLPGVVHN</sequence>
<accession>A0A0R1NQ79</accession>
<name>A0A0R1NQ79_9LACO</name>
<evidence type="ECO:0008006" key="3">
    <source>
        <dbReference type="Google" id="ProtNLM"/>
    </source>
</evidence>
<dbReference type="RefSeq" id="WP_008856519.1">
    <property type="nucleotide sequence ID" value="NZ_AZEB01000010.1"/>
</dbReference>
<evidence type="ECO:0000313" key="2">
    <source>
        <dbReference type="Proteomes" id="UP000051439"/>
    </source>
</evidence>
<dbReference type="Gene3D" id="3.20.80.10">
    <property type="entry name" value="Regulatory factor, effector binding domain"/>
    <property type="match status" value="1"/>
</dbReference>
<dbReference type="PATRIC" id="fig|1423766.4.peg.357"/>